<proteinExistence type="inferred from homology"/>
<accession>A0AAV6M332</accession>
<comment type="similarity">
    <text evidence="3">Belongs to the DHHC palmitoyltransferase family.</text>
</comment>
<keyword evidence="13" id="KW-0539">Nucleus</keyword>
<dbReference type="InterPro" id="IPR001594">
    <property type="entry name" value="Palmitoyltrfase_DHHC"/>
</dbReference>
<dbReference type="PROSITE" id="PS50216">
    <property type="entry name" value="DHHC"/>
    <property type="match status" value="1"/>
</dbReference>
<protein>
    <recommendedName>
        <fullName evidence="17">WRKY domain-containing protein</fullName>
    </recommendedName>
</protein>
<dbReference type="PANTHER" id="PTHR31221:SF130">
    <property type="entry name" value="WRKY TRANSCRIPTION FACTOR 3-RELATED"/>
    <property type="match status" value="1"/>
</dbReference>
<evidence type="ECO:0000256" key="12">
    <source>
        <dbReference type="ARBA" id="ARBA00023163"/>
    </source>
</evidence>
<feature type="domain" description="WRKY" evidence="17">
    <location>
        <begin position="373"/>
        <end position="438"/>
    </location>
</feature>
<evidence type="ECO:0000256" key="3">
    <source>
        <dbReference type="ARBA" id="ARBA00008574"/>
    </source>
</evidence>
<keyword evidence="10" id="KW-0238">DNA-binding</keyword>
<dbReference type="SMART" id="SM00774">
    <property type="entry name" value="WRKY"/>
    <property type="match status" value="2"/>
</dbReference>
<evidence type="ECO:0000256" key="1">
    <source>
        <dbReference type="ARBA" id="ARBA00004123"/>
    </source>
</evidence>
<keyword evidence="6" id="KW-0677">Repeat</keyword>
<feature type="transmembrane region" description="Helical" evidence="16">
    <location>
        <begin position="520"/>
        <end position="541"/>
    </location>
</feature>
<evidence type="ECO:0000256" key="15">
    <source>
        <dbReference type="SAM" id="MobiDB-lite"/>
    </source>
</evidence>
<feature type="non-terminal residue" evidence="18">
    <location>
        <position position="1"/>
    </location>
</feature>
<feature type="region of interest" description="Disordered" evidence="15">
    <location>
        <begin position="302"/>
        <end position="358"/>
    </location>
</feature>
<organism evidence="18 19">
    <name type="scientific">Cucurbita argyrosperma subsp. sororia</name>
    <dbReference type="NCBI Taxonomy" id="37648"/>
    <lineage>
        <taxon>Eukaryota</taxon>
        <taxon>Viridiplantae</taxon>
        <taxon>Streptophyta</taxon>
        <taxon>Embryophyta</taxon>
        <taxon>Tracheophyta</taxon>
        <taxon>Spermatophyta</taxon>
        <taxon>Magnoliopsida</taxon>
        <taxon>eudicotyledons</taxon>
        <taxon>Gunneridae</taxon>
        <taxon>Pentapetalae</taxon>
        <taxon>rosids</taxon>
        <taxon>fabids</taxon>
        <taxon>Cucurbitales</taxon>
        <taxon>Cucurbitaceae</taxon>
        <taxon>Cucurbiteae</taxon>
        <taxon>Cucurbita</taxon>
    </lineage>
</organism>
<dbReference type="GO" id="GO:0043565">
    <property type="term" value="F:sequence-specific DNA binding"/>
    <property type="evidence" value="ECO:0007669"/>
    <property type="project" value="InterPro"/>
</dbReference>
<dbReference type="GO" id="GO:0012505">
    <property type="term" value="C:endomembrane system"/>
    <property type="evidence" value="ECO:0007669"/>
    <property type="project" value="UniProtKB-SubCell"/>
</dbReference>
<comment type="subcellular location">
    <subcellularLocation>
        <location evidence="2">Endomembrane system</location>
        <topology evidence="2">Multi-pass membrane protein</topology>
    </subcellularLocation>
    <subcellularLocation>
        <location evidence="1">Nucleus</location>
    </subcellularLocation>
</comment>
<feature type="compositionally biased region" description="Basic and acidic residues" evidence="15">
    <location>
        <begin position="343"/>
        <end position="353"/>
    </location>
</feature>
<gene>
    <name evidence="18" type="primary">PAT22</name>
    <name evidence="18" type="ORF">SDJN03_27945</name>
</gene>
<sequence length="1113" mass="121823">MGDDEDKLPPSSVPSPLKSKAFPLRPTINLPPRTSMESLLSGGPGLGLGFSPGPMTLVSSFFSDSDDCKSFSQLLAGAMTSPVAVPPTASELKDSAGLPDSPGLFSPDQGTFGLTHQQALAQVTMQAVEAYSHKQIQAHSVAGSAASSKLLTVFPSEKAKDQPVPLQLLNSAVVSKESSDISQSDQRSVSSSCNVDRPADDGYNWRKYGQKQVKGSEFPRSYYKCTYPNCPVKKKVERSLEGHVTEIIYKGEHNHERPQPNKRAKDVGNSNGYSSVHGNTDLYSQVKSGYLNKLNEQSAVSSVVKKDRESNLVTHGQSLDASDSEGGGEVETGPNRNDEDEPDAKRRNTEARIEPVSSHRTLTESRIIVQTTSEVDLLDDGYRWRKYGQKTVKGNPYPRSYYKCTTHGCNVRKHVERASTDQKAVITTYEGKHNHDVPAGKISSHGTANSNVPRLKSQNIGRDLLLMLPKADRPSSNSSAVDGNKGVRNLKPILFFVFFVFFFWVSPMRKHGWQLPYHPLQVVAVSVFLALGFAFYVFFAPFVGNKIFQYVMIGLYTPLITCVFGLYIWCAVADPADTGVFKSKKYVDVPDEGKCSQQKSSKLGGESTHDPNAAASVDKDANSKDSPASKKLSCLSLVCFPCAYVCNCSGSNEEPSDQNMSEDGMFYCSLCEVEVFKYSKHCRVCDKCVDRFDHHCRWLNNCIGRRNYRQFFTLMVTSLLLLIVQWSSGILVLICCFVEKKRFSVEISSKLGSSFSLAPFIIVVAVCTILAMIATLPLAQLFFFHILLIKKGITTYDYIIALREQEQEQQGGGGQQSPQMSVVSSLTGLSSASSFSTFHRGAWCTPPRLFLEDQFDVIPPETGSVSSLGKRTVSEEATKKKNPAAVRISPWTLARLNGDEVSKAAAEARKKSKILQPVVRSATPFEREPDSGFGSSGRRIVSRLENNRRRGNKRVRLPSDLPMQHLTNVPGKAVEKGFSGTSTSLGPLQLEARSAFQTSRAMSSSTMAASSPESSLGSPDIHPFRISSSGAEESKRVTGVLAANVAAAQKGLPLSRSTSDGYEASGGEDSDRVPSRIVQRPTSWNNLLYGSEQEERIAQLQASCSNQINMRHA</sequence>
<dbReference type="InterPro" id="IPR044810">
    <property type="entry name" value="WRKY_plant"/>
</dbReference>
<feature type="transmembrane region" description="Helical" evidence="16">
    <location>
        <begin position="547"/>
        <end position="572"/>
    </location>
</feature>
<dbReference type="GO" id="GO:0005634">
    <property type="term" value="C:nucleus"/>
    <property type="evidence" value="ECO:0007669"/>
    <property type="project" value="UniProtKB-SubCell"/>
</dbReference>
<evidence type="ECO:0000256" key="16">
    <source>
        <dbReference type="SAM" id="Phobius"/>
    </source>
</evidence>
<keyword evidence="11 16" id="KW-0472">Membrane</keyword>
<evidence type="ECO:0000256" key="13">
    <source>
        <dbReference type="ARBA" id="ARBA00023242"/>
    </source>
</evidence>
<evidence type="ECO:0000256" key="2">
    <source>
        <dbReference type="ARBA" id="ARBA00004127"/>
    </source>
</evidence>
<dbReference type="Pfam" id="PF03106">
    <property type="entry name" value="WRKY"/>
    <property type="match status" value="2"/>
</dbReference>
<evidence type="ECO:0000256" key="10">
    <source>
        <dbReference type="ARBA" id="ARBA00023125"/>
    </source>
</evidence>
<dbReference type="PROSITE" id="PS50811">
    <property type="entry name" value="WRKY"/>
    <property type="match status" value="2"/>
</dbReference>
<dbReference type="AlphaFoldDB" id="A0AAV6M332"/>
<evidence type="ECO:0000256" key="6">
    <source>
        <dbReference type="ARBA" id="ARBA00022737"/>
    </source>
</evidence>
<feature type="region of interest" description="Disordered" evidence="15">
    <location>
        <begin position="86"/>
        <end position="110"/>
    </location>
</feature>
<dbReference type="EMBL" id="JAGKQH010000018">
    <property type="protein sequence ID" value="KAG6574058.1"/>
    <property type="molecule type" value="Genomic_DNA"/>
</dbReference>
<keyword evidence="9" id="KW-0805">Transcription regulation</keyword>
<feature type="compositionally biased region" description="Basic and acidic residues" evidence="15">
    <location>
        <begin position="249"/>
        <end position="266"/>
    </location>
</feature>
<keyword evidence="19" id="KW-1185">Reference proteome</keyword>
<feature type="region of interest" description="Disordered" evidence="15">
    <location>
        <begin position="249"/>
        <end position="280"/>
    </location>
</feature>
<dbReference type="PANTHER" id="PTHR31221">
    <property type="entry name" value="WRKY TRANSCRIPTION FACTOR PROTEIN 1-RELATED"/>
    <property type="match status" value="1"/>
</dbReference>
<feature type="region of interest" description="Disordered" evidence="15">
    <location>
        <begin position="996"/>
        <end position="1026"/>
    </location>
</feature>
<dbReference type="Pfam" id="PF01529">
    <property type="entry name" value="DHHC"/>
    <property type="match status" value="1"/>
</dbReference>
<evidence type="ECO:0000313" key="18">
    <source>
        <dbReference type="EMBL" id="KAG6574058.1"/>
    </source>
</evidence>
<dbReference type="Proteomes" id="UP000685013">
    <property type="component" value="Chromosome 18"/>
</dbReference>
<keyword evidence="8 16" id="KW-1133">Transmembrane helix</keyword>
<feature type="region of interest" description="Disordered" evidence="15">
    <location>
        <begin position="1"/>
        <end position="36"/>
    </location>
</feature>
<evidence type="ECO:0000313" key="19">
    <source>
        <dbReference type="Proteomes" id="UP000685013"/>
    </source>
</evidence>
<feature type="compositionally biased region" description="Low complexity" evidence="15">
    <location>
        <begin position="998"/>
        <end position="1015"/>
    </location>
</feature>
<keyword evidence="4 16" id="KW-0812">Transmembrane</keyword>
<dbReference type="GO" id="GO:0016409">
    <property type="term" value="F:palmitoyltransferase activity"/>
    <property type="evidence" value="ECO:0007669"/>
    <property type="project" value="InterPro"/>
</dbReference>
<evidence type="ECO:0000259" key="17">
    <source>
        <dbReference type="PROSITE" id="PS50811"/>
    </source>
</evidence>
<feature type="region of interest" description="Disordered" evidence="15">
    <location>
        <begin position="1054"/>
        <end position="1074"/>
    </location>
</feature>
<evidence type="ECO:0000256" key="11">
    <source>
        <dbReference type="ARBA" id="ARBA00023136"/>
    </source>
</evidence>
<feature type="region of interest" description="Disordered" evidence="15">
    <location>
        <begin position="591"/>
        <end position="628"/>
    </location>
</feature>
<dbReference type="GO" id="GO:0003700">
    <property type="term" value="F:DNA-binding transcription factor activity"/>
    <property type="evidence" value="ECO:0007669"/>
    <property type="project" value="InterPro"/>
</dbReference>
<dbReference type="FunFam" id="2.20.25.80:FF:000003">
    <property type="entry name" value="WRKY transcription factor 57"/>
    <property type="match status" value="1"/>
</dbReference>
<feature type="transmembrane region" description="Helical" evidence="16">
    <location>
        <begin position="490"/>
        <end position="508"/>
    </location>
</feature>
<evidence type="ECO:0000256" key="14">
    <source>
        <dbReference type="ARBA" id="ARBA00061157"/>
    </source>
</evidence>
<reference evidence="18 19" key="1">
    <citation type="journal article" date="2021" name="Hortic Res">
        <title>The domestication of Cucurbita argyrosperma as revealed by the genome of its wild relative.</title>
        <authorList>
            <person name="Barrera-Redondo J."/>
            <person name="Sanchez-de la Vega G."/>
            <person name="Aguirre-Liguori J.A."/>
            <person name="Castellanos-Morales G."/>
            <person name="Gutierrez-Guerrero Y.T."/>
            <person name="Aguirre-Dugua X."/>
            <person name="Aguirre-Planter E."/>
            <person name="Tenaillon M.I."/>
            <person name="Lira-Saade R."/>
            <person name="Eguiarte L.E."/>
        </authorList>
    </citation>
    <scope>NUCLEOTIDE SEQUENCE [LARGE SCALE GENOMIC DNA]</scope>
    <source>
        <strain evidence="18">JBR-2021</strain>
    </source>
</reference>
<name>A0AAV6M332_9ROSI</name>
<evidence type="ECO:0000256" key="5">
    <source>
        <dbReference type="ARBA" id="ARBA00022723"/>
    </source>
</evidence>
<evidence type="ECO:0000256" key="7">
    <source>
        <dbReference type="ARBA" id="ARBA00022833"/>
    </source>
</evidence>
<feature type="domain" description="WRKY" evidence="17">
    <location>
        <begin position="200"/>
        <end position="258"/>
    </location>
</feature>
<feature type="transmembrane region" description="Helical" evidence="16">
    <location>
        <begin position="754"/>
        <end position="784"/>
    </location>
</feature>
<keyword evidence="5" id="KW-0479">Metal-binding</keyword>
<keyword evidence="12" id="KW-0804">Transcription</keyword>
<evidence type="ECO:0000256" key="4">
    <source>
        <dbReference type="ARBA" id="ARBA00022692"/>
    </source>
</evidence>
<evidence type="ECO:0000256" key="8">
    <source>
        <dbReference type="ARBA" id="ARBA00022989"/>
    </source>
</evidence>
<feature type="compositionally biased region" description="Polar residues" evidence="15">
    <location>
        <begin position="311"/>
        <end position="321"/>
    </location>
</feature>
<dbReference type="FunFam" id="2.20.25.80:FF:000006">
    <property type="entry name" value="WRKY transcription factor"/>
    <property type="match status" value="1"/>
</dbReference>
<comment type="similarity">
    <text evidence="14">Belongs to the WRKY group I family.</text>
</comment>
<dbReference type="GO" id="GO:0046872">
    <property type="term" value="F:metal ion binding"/>
    <property type="evidence" value="ECO:0007669"/>
    <property type="project" value="UniProtKB-KW"/>
</dbReference>
<keyword evidence="7" id="KW-0862">Zinc</keyword>
<dbReference type="InterPro" id="IPR003657">
    <property type="entry name" value="WRKY_dom"/>
</dbReference>
<evidence type="ECO:0000256" key="9">
    <source>
        <dbReference type="ARBA" id="ARBA00023015"/>
    </source>
</evidence>
<feature type="compositionally biased region" description="Polar residues" evidence="15">
    <location>
        <begin position="268"/>
        <end position="280"/>
    </location>
</feature>
<feature type="transmembrane region" description="Helical" evidence="16">
    <location>
        <begin position="711"/>
        <end position="734"/>
    </location>
</feature>
<comment type="caution">
    <text evidence="18">The sequence shown here is derived from an EMBL/GenBank/DDBJ whole genome shotgun (WGS) entry which is preliminary data.</text>
</comment>